<name>A0A0G1L5F9_9BACT</name>
<dbReference type="GO" id="GO:0005524">
    <property type="term" value="F:ATP binding"/>
    <property type="evidence" value="ECO:0007669"/>
    <property type="project" value="UniProtKB-KW"/>
</dbReference>
<dbReference type="CDD" id="cd07346">
    <property type="entry name" value="ABC_6TM_exporters"/>
    <property type="match status" value="1"/>
</dbReference>
<dbReference type="PROSITE" id="PS50893">
    <property type="entry name" value="ABC_TRANSPORTER_2"/>
    <property type="match status" value="1"/>
</dbReference>
<evidence type="ECO:0000256" key="1">
    <source>
        <dbReference type="ARBA" id="ARBA00004651"/>
    </source>
</evidence>
<evidence type="ECO:0000313" key="12">
    <source>
        <dbReference type="EMBL" id="KKT91048.1"/>
    </source>
</evidence>
<organism evidence="12 13">
    <name type="scientific">Candidatus Jorgensenbacteria bacterium GW2011_GWA2_45_13</name>
    <dbReference type="NCBI Taxonomy" id="1618662"/>
    <lineage>
        <taxon>Bacteria</taxon>
        <taxon>Candidatus Joergenseniibacteriota</taxon>
    </lineage>
</organism>
<dbReference type="PROSITE" id="PS50929">
    <property type="entry name" value="ABC_TM1F"/>
    <property type="match status" value="1"/>
</dbReference>
<keyword evidence="8 9" id="KW-0472">Membrane</keyword>
<comment type="subcellular location">
    <subcellularLocation>
        <location evidence="1">Cell membrane</location>
        <topology evidence="1">Multi-pass membrane protein</topology>
    </subcellularLocation>
</comment>
<keyword evidence="3" id="KW-1003">Cell membrane</keyword>
<dbReference type="GO" id="GO:0005886">
    <property type="term" value="C:plasma membrane"/>
    <property type="evidence" value="ECO:0007669"/>
    <property type="project" value="UniProtKB-SubCell"/>
</dbReference>
<dbReference type="SUPFAM" id="SSF90123">
    <property type="entry name" value="ABC transporter transmembrane region"/>
    <property type="match status" value="1"/>
</dbReference>
<dbReference type="SUPFAM" id="SSF52540">
    <property type="entry name" value="P-loop containing nucleoside triphosphate hydrolases"/>
    <property type="match status" value="1"/>
</dbReference>
<dbReference type="GO" id="GO:0016887">
    <property type="term" value="F:ATP hydrolysis activity"/>
    <property type="evidence" value="ECO:0007669"/>
    <property type="project" value="InterPro"/>
</dbReference>
<proteinExistence type="predicted"/>
<dbReference type="GO" id="GO:0140359">
    <property type="term" value="F:ABC-type transporter activity"/>
    <property type="evidence" value="ECO:0007669"/>
    <property type="project" value="InterPro"/>
</dbReference>
<evidence type="ECO:0000256" key="8">
    <source>
        <dbReference type="ARBA" id="ARBA00023136"/>
    </source>
</evidence>
<evidence type="ECO:0000256" key="7">
    <source>
        <dbReference type="ARBA" id="ARBA00022989"/>
    </source>
</evidence>
<dbReference type="InterPro" id="IPR027417">
    <property type="entry name" value="P-loop_NTPase"/>
</dbReference>
<comment type="caution">
    <text evidence="12">The sequence shown here is derived from an EMBL/GenBank/DDBJ whole genome shotgun (WGS) entry which is preliminary data.</text>
</comment>
<keyword evidence="4 9" id="KW-0812">Transmembrane</keyword>
<dbReference type="SMART" id="SM00382">
    <property type="entry name" value="AAA"/>
    <property type="match status" value="1"/>
</dbReference>
<dbReference type="PANTHER" id="PTHR24221:SF654">
    <property type="entry name" value="ATP-BINDING CASSETTE SUB-FAMILY B MEMBER 6"/>
    <property type="match status" value="1"/>
</dbReference>
<dbReference type="FunFam" id="3.40.50.300:FF:000299">
    <property type="entry name" value="ABC transporter ATP-binding protein/permease"/>
    <property type="match status" value="1"/>
</dbReference>
<dbReference type="Gene3D" id="3.40.50.300">
    <property type="entry name" value="P-loop containing nucleotide triphosphate hydrolases"/>
    <property type="match status" value="1"/>
</dbReference>
<dbReference type="InterPro" id="IPR003439">
    <property type="entry name" value="ABC_transporter-like_ATP-bd"/>
</dbReference>
<keyword evidence="7 9" id="KW-1133">Transmembrane helix</keyword>
<evidence type="ECO:0000256" key="4">
    <source>
        <dbReference type="ARBA" id="ARBA00022692"/>
    </source>
</evidence>
<keyword evidence="6" id="KW-0067">ATP-binding</keyword>
<dbReference type="InterPro" id="IPR003593">
    <property type="entry name" value="AAA+_ATPase"/>
</dbReference>
<dbReference type="InterPro" id="IPR036640">
    <property type="entry name" value="ABC1_TM_sf"/>
</dbReference>
<dbReference type="InterPro" id="IPR011527">
    <property type="entry name" value="ABC1_TM_dom"/>
</dbReference>
<feature type="transmembrane region" description="Helical" evidence="9">
    <location>
        <begin position="160"/>
        <end position="180"/>
    </location>
</feature>
<keyword evidence="2" id="KW-0813">Transport</keyword>
<evidence type="ECO:0000259" key="10">
    <source>
        <dbReference type="PROSITE" id="PS50893"/>
    </source>
</evidence>
<dbReference type="PANTHER" id="PTHR24221">
    <property type="entry name" value="ATP-BINDING CASSETTE SUB-FAMILY B"/>
    <property type="match status" value="1"/>
</dbReference>
<evidence type="ECO:0000256" key="5">
    <source>
        <dbReference type="ARBA" id="ARBA00022741"/>
    </source>
</evidence>
<dbReference type="Pfam" id="PF00005">
    <property type="entry name" value="ABC_tran"/>
    <property type="match status" value="1"/>
</dbReference>
<reference evidence="12 13" key="1">
    <citation type="journal article" date="2015" name="Nature">
        <title>rRNA introns, odd ribosomes, and small enigmatic genomes across a large radiation of phyla.</title>
        <authorList>
            <person name="Brown C.T."/>
            <person name="Hug L.A."/>
            <person name="Thomas B.C."/>
            <person name="Sharon I."/>
            <person name="Castelle C.J."/>
            <person name="Singh A."/>
            <person name="Wilkins M.J."/>
            <person name="Williams K.H."/>
            <person name="Banfield J.F."/>
        </authorList>
    </citation>
    <scope>NUCLEOTIDE SEQUENCE [LARGE SCALE GENOMIC DNA]</scope>
</reference>
<dbReference type="Gene3D" id="1.20.1560.10">
    <property type="entry name" value="ABC transporter type 1, transmembrane domain"/>
    <property type="match status" value="1"/>
</dbReference>
<evidence type="ECO:0000259" key="11">
    <source>
        <dbReference type="PROSITE" id="PS50929"/>
    </source>
</evidence>
<feature type="transmembrane region" description="Helical" evidence="9">
    <location>
        <begin position="132"/>
        <end position="154"/>
    </location>
</feature>
<feature type="domain" description="ABC transporter" evidence="10">
    <location>
        <begin position="337"/>
        <end position="574"/>
    </location>
</feature>
<dbReference type="InterPro" id="IPR039421">
    <property type="entry name" value="Type_1_exporter"/>
</dbReference>
<dbReference type="InterPro" id="IPR017871">
    <property type="entry name" value="ABC_transporter-like_CS"/>
</dbReference>
<sequence length="580" mass="64138">MNLLWNYIKQYKKLLFGVLALTIVNQVFSLADPQILRLIVDNYANKIGTVPQADFIRGVIILLLAGVVAAFISRLAKNFQDYFTNVITQRVGTKLYAQSVTHSFSMPYGAFEDQRSGQLLQIMQRAKSDAQIFMVSAVNVVFFALVGVVIVIAYAFTVHWLIGAIYLLLIPLLGTTTMFLSRKIKAAQKEIVAQTADLAGSTTETIRNVELVKSLGLEEQETKRLNAVNNEILDLELKKIVLIRKFSFIQGTLINAMRAVLMFVMLWLVSTSAMTLGQFFTLLFYSFFIFNPLSNFGDAVSQYQESKGSMEALQKILDTPAEEKPEHPTTVGTVERIKFEDVSFSYAGGGDAVEEIAFELRAGTSSAFVGPSGAGKTTLVKLLVGLYEPTKGRVTVNGTDTRSIDLGALRRRIGYVSQETQLFAGTIRENLLFVNPEATDEECLTAIEQVAMSSILERTGEGLNTRIGESGIKISGGERQRLAIARALLRKPDLIIFDEATSNLDSMTEKSITDTIKRISKAHPELMIVMVAHRLSTIAHADTIFVLEKGKVIEKGNHISLLNEHGLYAALWREQIGEGN</sequence>
<dbReference type="PROSITE" id="PS00211">
    <property type="entry name" value="ABC_TRANSPORTER_1"/>
    <property type="match status" value="1"/>
</dbReference>
<evidence type="ECO:0000256" key="6">
    <source>
        <dbReference type="ARBA" id="ARBA00022840"/>
    </source>
</evidence>
<dbReference type="EMBL" id="LCKF01000019">
    <property type="protein sequence ID" value="KKT91048.1"/>
    <property type="molecule type" value="Genomic_DNA"/>
</dbReference>
<accession>A0A0G1L5F9</accession>
<gene>
    <name evidence="12" type="ORF">UW92_C0019G0003</name>
</gene>
<dbReference type="Proteomes" id="UP000033966">
    <property type="component" value="Unassembled WGS sequence"/>
</dbReference>
<protein>
    <submittedName>
        <fullName evidence="12">Xenobiotic-transporting ATPase</fullName>
    </submittedName>
</protein>
<evidence type="ECO:0000256" key="2">
    <source>
        <dbReference type="ARBA" id="ARBA00022448"/>
    </source>
</evidence>
<dbReference type="Pfam" id="PF00664">
    <property type="entry name" value="ABC_membrane"/>
    <property type="match status" value="1"/>
</dbReference>
<feature type="domain" description="ABC transmembrane type-1" evidence="11">
    <location>
        <begin position="16"/>
        <end position="305"/>
    </location>
</feature>
<feature type="transmembrane region" description="Helical" evidence="9">
    <location>
        <begin position="55"/>
        <end position="72"/>
    </location>
</feature>
<keyword evidence="5" id="KW-0547">Nucleotide-binding</keyword>
<evidence type="ECO:0000313" key="13">
    <source>
        <dbReference type="Proteomes" id="UP000033966"/>
    </source>
</evidence>
<dbReference type="AlphaFoldDB" id="A0A0G1L5F9"/>
<evidence type="ECO:0000256" key="9">
    <source>
        <dbReference type="SAM" id="Phobius"/>
    </source>
</evidence>
<evidence type="ECO:0000256" key="3">
    <source>
        <dbReference type="ARBA" id="ARBA00022475"/>
    </source>
</evidence>